<evidence type="ECO:0000313" key="3">
    <source>
        <dbReference type="EMBL" id="SEM96755.1"/>
    </source>
</evidence>
<dbReference type="PANTHER" id="PTHR12558">
    <property type="entry name" value="CELL DIVISION CYCLE 16,23,27"/>
    <property type="match status" value="1"/>
</dbReference>
<sequence>MIFGLDPSITRYVVRKIRKEKKLRQDDLSDKNMSYGTISNIERGVGHVDEQTIYKYLGKLGLTEKRLKQLVNIEKERINDVTIYLETVESMLDNNKLEEAEKMLKEIQLDRYHPLAPYYTYLEGRFYREKNYFNKAEQSYKLAIRLHKQYNLCYRHNIAATCYNGLGILNYRQNNLEEALYYTDEGLSEFDEDKGGKDIKYHLIGNKILYLINLSQYEPAKQVLDEAWSSISQIDNIGIVLNLYRFKSIILRKMKRYADAIDVCKEGIDIARRNRIQNRYLDLVTVLGSIYLYQKQIEKAKRLFKLVLRYDSQGNFPRSRIDALTYLAITETYENNWTEAEENIRSALEIARDVSQHFRLSKALIVCGNIFAEQEKYKEAVIYYQEAVQLTEKSGYKQRQYSALLQLAYCFDKMALKSDFEMSMRKLLNIQRELNLQSEDELYDLRNC</sequence>
<dbReference type="Pfam" id="PF13424">
    <property type="entry name" value="TPR_12"/>
    <property type="match status" value="1"/>
</dbReference>
<evidence type="ECO:0000313" key="4">
    <source>
        <dbReference type="Proteomes" id="UP000199695"/>
    </source>
</evidence>
<accession>A0A1H8CP30</accession>
<keyword evidence="1" id="KW-0802">TPR repeat</keyword>
<dbReference type="PROSITE" id="PS50005">
    <property type="entry name" value="TPR"/>
    <property type="match status" value="1"/>
</dbReference>
<name>A0A1H8CP30_9BACL</name>
<dbReference type="InterPro" id="IPR019734">
    <property type="entry name" value="TPR_rpt"/>
</dbReference>
<dbReference type="Pfam" id="PF13181">
    <property type="entry name" value="TPR_8"/>
    <property type="match status" value="1"/>
</dbReference>
<dbReference type="SUPFAM" id="SSF47413">
    <property type="entry name" value="lambda repressor-like DNA-binding domains"/>
    <property type="match status" value="1"/>
</dbReference>
<dbReference type="GO" id="GO:0005737">
    <property type="term" value="C:cytoplasm"/>
    <property type="evidence" value="ECO:0007669"/>
    <property type="project" value="TreeGrafter"/>
</dbReference>
<dbReference type="InterPro" id="IPR011990">
    <property type="entry name" value="TPR-like_helical_dom_sf"/>
</dbReference>
<proteinExistence type="predicted"/>
<dbReference type="InterPro" id="IPR010982">
    <property type="entry name" value="Lambda_DNA-bd_dom_sf"/>
</dbReference>
<keyword evidence="4" id="KW-1185">Reference proteome</keyword>
<dbReference type="AlphaFoldDB" id="A0A1H8CP30"/>
<dbReference type="RefSeq" id="WP_089966105.1">
    <property type="nucleotide sequence ID" value="NZ_FOCQ01000004.1"/>
</dbReference>
<dbReference type="PANTHER" id="PTHR12558:SF13">
    <property type="entry name" value="CELL DIVISION CYCLE PROTEIN 27 HOMOLOG"/>
    <property type="match status" value="1"/>
</dbReference>
<dbReference type="SUPFAM" id="SSF48452">
    <property type="entry name" value="TPR-like"/>
    <property type="match status" value="3"/>
</dbReference>
<feature type="domain" description="HTH cro/C1-type" evidence="2">
    <location>
        <begin position="14"/>
        <end position="67"/>
    </location>
</feature>
<gene>
    <name evidence="3" type="ORF">SAMN05444955_10433</name>
</gene>
<dbReference type="GO" id="GO:0003677">
    <property type="term" value="F:DNA binding"/>
    <property type="evidence" value="ECO:0007669"/>
    <property type="project" value="InterPro"/>
</dbReference>
<dbReference type="PROSITE" id="PS50943">
    <property type="entry name" value="HTH_CROC1"/>
    <property type="match status" value="1"/>
</dbReference>
<dbReference type="Gene3D" id="1.10.260.40">
    <property type="entry name" value="lambda repressor-like DNA-binding domains"/>
    <property type="match status" value="1"/>
</dbReference>
<dbReference type="Gene3D" id="1.25.40.10">
    <property type="entry name" value="Tetratricopeptide repeat domain"/>
    <property type="match status" value="3"/>
</dbReference>
<dbReference type="CDD" id="cd00093">
    <property type="entry name" value="HTH_XRE"/>
    <property type="match status" value="1"/>
</dbReference>
<organism evidence="3 4">
    <name type="scientific">Lihuaxuella thermophila</name>
    <dbReference type="NCBI Taxonomy" id="1173111"/>
    <lineage>
        <taxon>Bacteria</taxon>
        <taxon>Bacillati</taxon>
        <taxon>Bacillota</taxon>
        <taxon>Bacilli</taxon>
        <taxon>Bacillales</taxon>
        <taxon>Thermoactinomycetaceae</taxon>
        <taxon>Lihuaxuella</taxon>
    </lineage>
</organism>
<feature type="repeat" description="TPR" evidence="1">
    <location>
        <begin position="361"/>
        <end position="394"/>
    </location>
</feature>
<reference evidence="3 4" key="1">
    <citation type="submission" date="2016-10" db="EMBL/GenBank/DDBJ databases">
        <authorList>
            <person name="de Groot N.N."/>
        </authorList>
    </citation>
    <scope>NUCLEOTIDE SEQUENCE [LARGE SCALE GENOMIC DNA]</scope>
    <source>
        <strain evidence="3 4">DSM 46701</strain>
    </source>
</reference>
<dbReference type="SMART" id="SM00530">
    <property type="entry name" value="HTH_XRE"/>
    <property type="match status" value="1"/>
</dbReference>
<dbReference type="GO" id="GO:0031145">
    <property type="term" value="P:anaphase-promoting complex-dependent catabolic process"/>
    <property type="evidence" value="ECO:0007669"/>
    <property type="project" value="TreeGrafter"/>
</dbReference>
<dbReference type="GO" id="GO:0051301">
    <property type="term" value="P:cell division"/>
    <property type="evidence" value="ECO:0007669"/>
    <property type="project" value="TreeGrafter"/>
</dbReference>
<dbReference type="EMBL" id="FOCQ01000004">
    <property type="protein sequence ID" value="SEM96755.1"/>
    <property type="molecule type" value="Genomic_DNA"/>
</dbReference>
<evidence type="ECO:0000259" key="2">
    <source>
        <dbReference type="PROSITE" id="PS50943"/>
    </source>
</evidence>
<dbReference type="GO" id="GO:0016567">
    <property type="term" value="P:protein ubiquitination"/>
    <property type="evidence" value="ECO:0007669"/>
    <property type="project" value="TreeGrafter"/>
</dbReference>
<dbReference type="OrthoDB" id="9814553at2"/>
<dbReference type="Pfam" id="PF01381">
    <property type="entry name" value="HTH_3"/>
    <property type="match status" value="1"/>
</dbReference>
<protein>
    <submittedName>
        <fullName evidence="3">Helix-turn-helix</fullName>
    </submittedName>
</protein>
<dbReference type="Proteomes" id="UP000199695">
    <property type="component" value="Unassembled WGS sequence"/>
</dbReference>
<evidence type="ECO:0000256" key="1">
    <source>
        <dbReference type="PROSITE-ProRule" id="PRU00339"/>
    </source>
</evidence>
<dbReference type="SMART" id="SM00028">
    <property type="entry name" value="TPR"/>
    <property type="match status" value="6"/>
</dbReference>
<dbReference type="InterPro" id="IPR001387">
    <property type="entry name" value="Cro/C1-type_HTH"/>
</dbReference>
<dbReference type="STRING" id="1173111.SAMN05444955_10433"/>